<keyword evidence="2" id="KW-1133">Transmembrane helix</keyword>
<dbReference type="EMBL" id="DWWM01000014">
    <property type="protein sequence ID" value="HJC36004.1"/>
    <property type="molecule type" value="Genomic_DNA"/>
</dbReference>
<sequence>MPSTVNGLQDKLTAAKAIAQAPQSQEEIDEQTAILREARLSARTLADKEALIAAVHNASLLKLDRYTADSAKRVRSLLDQAQEVLNDPEVTQEDVDTITASLNRAVSHLEARPQSDTESGKPLTDPARDEQAASSLSAESDTAASVDHLGWIGLLLTCAAVLLCIRKRSIR</sequence>
<feature type="compositionally biased region" description="Basic and acidic residues" evidence="1">
    <location>
        <begin position="108"/>
        <end position="119"/>
    </location>
</feature>
<evidence type="ECO:0000256" key="2">
    <source>
        <dbReference type="SAM" id="Phobius"/>
    </source>
</evidence>
<keyword evidence="2" id="KW-0812">Transmembrane</keyword>
<gene>
    <name evidence="3" type="ORF">H9702_02600</name>
</gene>
<organism evidence="3 4">
    <name type="scientific">Candidatus Merdibacter merdavium</name>
    <dbReference type="NCBI Taxonomy" id="2838692"/>
    <lineage>
        <taxon>Bacteria</taxon>
        <taxon>Bacillati</taxon>
        <taxon>Bacillota</taxon>
        <taxon>Erysipelotrichia</taxon>
        <taxon>Erysipelotrichales</taxon>
        <taxon>Erysipelotrichaceae</taxon>
        <taxon>Merdibacter</taxon>
    </lineage>
</organism>
<feature type="region of interest" description="Disordered" evidence="1">
    <location>
        <begin position="108"/>
        <end position="139"/>
    </location>
</feature>
<dbReference type="Gene3D" id="1.20.1270.90">
    <property type="entry name" value="AF1782-like"/>
    <property type="match status" value="1"/>
</dbReference>
<dbReference type="Pfam" id="PF07554">
    <property type="entry name" value="FIVAR"/>
    <property type="match status" value="1"/>
</dbReference>
<evidence type="ECO:0000313" key="4">
    <source>
        <dbReference type="Proteomes" id="UP000823896"/>
    </source>
</evidence>
<name>A0A9D2NQC5_9FIRM</name>
<dbReference type="Proteomes" id="UP000823896">
    <property type="component" value="Unassembled WGS sequence"/>
</dbReference>
<evidence type="ECO:0000313" key="3">
    <source>
        <dbReference type="EMBL" id="HJC36004.1"/>
    </source>
</evidence>
<protein>
    <submittedName>
        <fullName evidence="3">FIVAR domain-containing protein</fullName>
    </submittedName>
</protein>
<feature type="transmembrane region" description="Helical" evidence="2">
    <location>
        <begin position="148"/>
        <end position="165"/>
    </location>
</feature>
<evidence type="ECO:0000256" key="1">
    <source>
        <dbReference type="SAM" id="MobiDB-lite"/>
    </source>
</evidence>
<comment type="caution">
    <text evidence="3">The sequence shown here is derived from an EMBL/GenBank/DDBJ whole genome shotgun (WGS) entry which is preliminary data.</text>
</comment>
<proteinExistence type="predicted"/>
<reference evidence="3" key="1">
    <citation type="journal article" date="2021" name="PeerJ">
        <title>Extensive microbial diversity within the chicken gut microbiome revealed by metagenomics and culture.</title>
        <authorList>
            <person name="Gilroy R."/>
            <person name="Ravi A."/>
            <person name="Getino M."/>
            <person name="Pursley I."/>
            <person name="Horton D.L."/>
            <person name="Alikhan N.F."/>
            <person name="Baker D."/>
            <person name="Gharbi K."/>
            <person name="Hall N."/>
            <person name="Watson M."/>
            <person name="Adriaenssens E.M."/>
            <person name="Foster-Nyarko E."/>
            <person name="Jarju S."/>
            <person name="Secka A."/>
            <person name="Antonio M."/>
            <person name="Oren A."/>
            <person name="Chaudhuri R.R."/>
            <person name="La Ragione R."/>
            <person name="Hildebrand F."/>
            <person name="Pallen M.J."/>
        </authorList>
    </citation>
    <scope>NUCLEOTIDE SEQUENCE</scope>
    <source>
        <strain evidence="3">CHK187-11901</strain>
    </source>
</reference>
<dbReference type="AlphaFoldDB" id="A0A9D2NQC5"/>
<accession>A0A9D2NQC5</accession>
<reference evidence="3" key="2">
    <citation type="submission" date="2021-04" db="EMBL/GenBank/DDBJ databases">
        <authorList>
            <person name="Gilroy R."/>
        </authorList>
    </citation>
    <scope>NUCLEOTIDE SEQUENCE</scope>
    <source>
        <strain evidence="3">CHK187-11901</strain>
    </source>
</reference>
<keyword evidence="2" id="KW-0472">Membrane</keyword>